<dbReference type="Proteomes" id="UP001295469">
    <property type="component" value="Chromosome C08"/>
</dbReference>
<reference evidence="1" key="1">
    <citation type="submission" date="2021-01" db="EMBL/GenBank/DDBJ databases">
        <authorList>
            <consortium name="Genoscope - CEA"/>
            <person name="William W."/>
        </authorList>
    </citation>
    <scope>NUCLEOTIDE SEQUENCE</scope>
</reference>
<organism evidence="1">
    <name type="scientific">Brassica napus</name>
    <name type="common">Rape</name>
    <dbReference type="NCBI Taxonomy" id="3708"/>
    <lineage>
        <taxon>Eukaryota</taxon>
        <taxon>Viridiplantae</taxon>
        <taxon>Streptophyta</taxon>
        <taxon>Embryophyta</taxon>
        <taxon>Tracheophyta</taxon>
        <taxon>Spermatophyta</taxon>
        <taxon>Magnoliopsida</taxon>
        <taxon>eudicotyledons</taxon>
        <taxon>Gunneridae</taxon>
        <taxon>Pentapetalae</taxon>
        <taxon>rosids</taxon>
        <taxon>malvids</taxon>
        <taxon>Brassicales</taxon>
        <taxon>Brassicaceae</taxon>
        <taxon>Brassiceae</taxon>
        <taxon>Brassica</taxon>
    </lineage>
</organism>
<accession>A0A816UI06</accession>
<proteinExistence type="predicted"/>
<name>A0A816UI06_BRANA</name>
<protein>
    <submittedName>
        <fullName evidence="1">(rape) hypothetical protein</fullName>
    </submittedName>
</protein>
<sequence length="34" mass="4101">MYEKNRQELLELAKNLLKKEEAELHVISQVINLY</sequence>
<dbReference type="AlphaFoldDB" id="A0A816UI06"/>
<dbReference type="EMBL" id="HG994372">
    <property type="protein sequence ID" value="CAF2109160.1"/>
    <property type="molecule type" value="Genomic_DNA"/>
</dbReference>
<gene>
    <name evidence="1" type="ORF">DARMORV10_C08P17970.1</name>
</gene>
<evidence type="ECO:0000313" key="1">
    <source>
        <dbReference type="EMBL" id="CAF2109160.1"/>
    </source>
</evidence>